<evidence type="ECO:0000256" key="4">
    <source>
        <dbReference type="ARBA" id="ARBA00022827"/>
    </source>
</evidence>
<evidence type="ECO:0000313" key="7">
    <source>
        <dbReference type="EMBL" id="KAK7414553.1"/>
    </source>
</evidence>
<comment type="similarity">
    <text evidence="2">Belongs to the MSOX/MTOX family.</text>
</comment>
<evidence type="ECO:0000256" key="5">
    <source>
        <dbReference type="ARBA" id="ARBA00023002"/>
    </source>
</evidence>
<keyword evidence="4" id="KW-0274">FAD</keyword>
<gene>
    <name evidence="7" type="ORF">QQX98_006580</name>
</gene>
<evidence type="ECO:0000313" key="8">
    <source>
        <dbReference type="Proteomes" id="UP001498476"/>
    </source>
</evidence>
<dbReference type="InterPro" id="IPR036188">
    <property type="entry name" value="FAD/NAD-bd_sf"/>
</dbReference>
<comment type="cofactor">
    <cofactor evidence="1">
        <name>FAD</name>
        <dbReference type="ChEBI" id="CHEBI:57692"/>
    </cofactor>
</comment>
<keyword evidence="5" id="KW-0560">Oxidoreductase</keyword>
<dbReference type="Gene3D" id="3.50.50.60">
    <property type="entry name" value="FAD/NAD(P)-binding domain"/>
    <property type="match status" value="1"/>
</dbReference>
<dbReference type="PRINTS" id="PR00419">
    <property type="entry name" value="ADXRDTASE"/>
</dbReference>
<organism evidence="7 8">
    <name type="scientific">Neonectria punicea</name>
    <dbReference type="NCBI Taxonomy" id="979145"/>
    <lineage>
        <taxon>Eukaryota</taxon>
        <taxon>Fungi</taxon>
        <taxon>Dikarya</taxon>
        <taxon>Ascomycota</taxon>
        <taxon>Pezizomycotina</taxon>
        <taxon>Sordariomycetes</taxon>
        <taxon>Hypocreomycetidae</taxon>
        <taxon>Hypocreales</taxon>
        <taxon>Nectriaceae</taxon>
        <taxon>Neonectria</taxon>
    </lineage>
</organism>
<dbReference type="PANTHER" id="PTHR10961:SF15">
    <property type="entry name" value="FAD DEPENDENT OXIDOREDUCTASE DOMAIN-CONTAINING PROTEIN"/>
    <property type="match status" value="1"/>
</dbReference>
<protein>
    <recommendedName>
        <fullName evidence="6">FAD dependent oxidoreductase domain-containing protein</fullName>
    </recommendedName>
</protein>
<evidence type="ECO:0000259" key="6">
    <source>
        <dbReference type="Pfam" id="PF01266"/>
    </source>
</evidence>
<feature type="domain" description="FAD dependent oxidoreductase" evidence="6">
    <location>
        <begin position="11"/>
        <end position="442"/>
    </location>
</feature>
<dbReference type="EMBL" id="JAZAVJ010000100">
    <property type="protein sequence ID" value="KAK7414553.1"/>
    <property type="molecule type" value="Genomic_DNA"/>
</dbReference>
<dbReference type="Gene3D" id="3.30.9.10">
    <property type="entry name" value="D-Amino Acid Oxidase, subunit A, domain 2"/>
    <property type="match status" value="1"/>
</dbReference>
<evidence type="ECO:0000256" key="2">
    <source>
        <dbReference type="ARBA" id="ARBA00010989"/>
    </source>
</evidence>
<dbReference type="SUPFAM" id="SSF51905">
    <property type="entry name" value="FAD/NAD(P)-binding domain"/>
    <property type="match status" value="1"/>
</dbReference>
<accession>A0ABR1H0F7</accession>
<dbReference type="Proteomes" id="UP001498476">
    <property type="component" value="Unassembled WGS sequence"/>
</dbReference>
<dbReference type="InterPro" id="IPR045170">
    <property type="entry name" value="MTOX"/>
</dbReference>
<comment type="caution">
    <text evidence="7">The sequence shown here is derived from an EMBL/GenBank/DDBJ whole genome shotgun (WGS) entry which is preliminary data.</text>
</comment>
<evidence type="ECO:0000256" key="3">
    <source>
        <dbReference type="ARBA" id="ARBA00022630"/>
    </source>
</evidence>
<name>A0ABR1H0F7_9HYPO</name>
<dbReference type="Pfam" id="PF01266">
    <property type="entry name" value="DAO"/>
    <property type="match status" value="1"/>
</dbReference>
<dbReference type="PANTHER" id="PTHR10961">
    <property type="entry name" value="PEROXISOMAL SARCOSINE OXIDASE"/>
    <property type="match status" value="1"/>
</dbReference>
<reference evidence="7 8" key="1">
    <citation type="journal article" date="2025" name="Microbiol. Resour. Announc.">
        <title>Draft genome sequences for Neonectria magnoliae and Neonectria punicea, canker pathogens of Liriodendron tulipifera and Acer saccharum in West Virginia.</title>
        <authorList>
            <person name="Petronek H.M."/>
            <person name="Kasson M.T."/>
            <person name="Metheny A.M."/>
            <person name="Stauder C.M."/>
            <person name="Lovett B."/>
            <person name="Lynch S.C."/>
            <person name="Garnas J.R."/>
            <person name="Kasson L.R."/>
            <person name="Stajich J.E."/>
        </authorList>
    </citation>
    <scope>NUCLEOTIDE SEQUENCE [LARGE SCALE GENOMIC DNA]</scope>
    <source>
        <strain evidence="7 8">NRRL 64653</strain>
    </source>
</reference>
<keyword evidence="3" id="KW-0285">Flavoprotein</keyword>
<proteinExistence type="inferred from homology"/>
<evidence type="ECO:0000256" key="1">
    <source>
        <dbReference type="ARBA" id="ARBA00001974"/>
    </source>
</evidence>
<dbReference type="SUPFAM" id="SSF54373">
    <property type="entry name" value="FAD-linked reductases, C-terminal domain"/>
    <property type="match status" value="1"/>
</dbReference>
<keyword evidence="8" id="KW-1185">Reference proteome</keyword>
<dbReference type="InterPro" id="IPR006076">
    <property type="entry name" value="FAD-dep_OxRdtase"/>
</dbReference>
<sequence>MARRPGKDDPIAIVGAGIFGLSTALHLARRGYRHVTVFDRQDYDSDLYTYQKGCDAASAGMFHRLLTPAVWFSYDADLNKIIRSAYGTPTEYQELSFEAIQQWHAWNKQLSDGDVPSGMTSNDKVFHNSGAISINAGEGLPPFERATIEAMTRLGRGQTQLITTDPEHVKTAQKLGLNIDQFNAQARGKATVGVLDTSGGFAVADKACRFALHKARGYGAKFVFGPSIGAFEALVHEGEVVVGIRTKDGKVHRAKQIIMACGAYTPVLVPELDGLCEATAGSVVVFQIPKTSPLFTRLAPENFPVWMYNMRSGANGGLYGFPVDSQGLFKIGYRGTKYTNPQPQPDGKERSVPVTRYTRGESITKIPAKAMNTIASFVADYLPEIMEEGHEIAFTRVCWYTDTFDNHFVIDQVPQQPGLMVATGGSGHAFKYLPNIGNWVVDILEGVGSDRPAVKAWRWRKPGDNQPVNVLMEGKKGSRALQNVTLTDQINGQASKRRALL</sequence>